<evidence type="ECO:0000256" key="2">
    <source>
        <dbReference type="SAM" id="MobiDB-lite"/>
    </source>
</evidence>
<dbReference type="EMBL" id="JALBWM010000027">
    <property type="protein sequence ID" value="MCO1334416.1"/>
    <property type="molecule type" value="Genomic_DNA"/>
</dbReference>
<feature type="chain" id="PRO_5040784256" evidence="3">
    <location>
        <begin position="35"/>
        <end position="676"/>
    </location>
</feature>
<name>A0A9X2ERJ8_9GAMM</name>
<dbReference type="AlphaFoldDB" id="A0A9X2ERJ8"/>
<sequence>MLRSLVNRLSGQARATLGVIPLSLCLLTGASADAAMEDGEKLEDLFFGTAMFYAHQENYFDAIVALDTELDQYHRLDQPELDPFSAHLGQAEFSVGDLELSYRMHREAGRAIEAVLKGNVPQPVRNEAAYRLAKIHYHKQQPRNALHALEMIEGQVPLKVRAEEQFLRARVYMELGRFEDAVELLEELKGDESLGGFVSFNLGIAQLKAGKEERGVLELTALGRKRSANAAPQALYDKTNLLLGSYLMELGKLDMARPYFDRVNLDGPFSNRALLGVGWAEARAGRFDRALVPWKMLQDRKNTNESVQEVMLAVPYAYGKLDVHSTAAINYGRALDAFGREIDTLTQSIHSIRRGKFLEALRRKEATQVQNWVVALRNLPEAPETHYLLDLMASNDYQEFLRNYRDLNDLFERNEEWLKSLTAYENIIGIRRAYYEPLLPELDRQFRGLDARIQLRIEQRDQFSGRIEQMLVSRRPEYLATAEEQEVRLKLLRVNREIGEHPQGFTADTLSRVERLKGVLDLRLSSEYDFRLTEAYKHLAELNQEIEALQSIYDSYVRSRQAATHSYSGYDRNIARQRARIRQTQQRLKTLMARQGMMLETLAIQELERRRTQLESYQIKARFALADSYDRANELQEQRADEIKVEQHREQKAEEIPLGNPPEMEKGSNPEEGGDS</sequence>
<evidence type="ECO:0000313" key="5">
    <source>
        <dbReference type="Proteomes" id="UP001139028"/>
    </source>
</evidence>
<evidence type="ECO:0000256" key="3">
    <source>
        <dbReference type="SAM" id="SignalP"/>
    </source>
</evidence>
<keyword evidence="1" id="KW-0175">Coiled coil</keyword>
<reference evidence="4" key="1">
    <citation type="journal article" date="2022" name="Arch. Microbiol.">
        <title>Microbulbifer okhotskensis sp. nov., isolated from a deep bottom sediment of the Okhotsk Sea.</title>
        <authorList>
            <person name="Romanenko L."/>
            <person name="Kurilenko V."/>
            <person name="Otstavnykh N."/>
            <person name="Velansky P."/>
            <person name="Isaeva M."/>
            <person name="Mikhailov V."/>
        </authorList>
    </citation>
    <scope>NUCLEOTIDE SEQUENCE</scope>
    <source>
        <strain evidence="4">OS29</strain>
    </source>
</reference>
<dbReference type="Proteomes" id="UP001139028">
    <property type="component" value="Unassembled WGS sequence"/>
</dbReference>
<feature type="signal peptide" evidence="3">
    <location>
        <begin position="1"/>
        <end position="34"/>
    </location>
</feature>
<protein>
    <submittedName>
        <fullName evidence="4">Tetratricopeptide repeat protein</fullName>
    </submittedName>
</protein>
<comment type="caution">
    <text evidence="4">The sequence shown here is derived from an EMBL/GenBank/DDBJ whole genome shotgun (WGS) entry which is preliminary data.</text>
</comment>
<feature type="compositionally biased region" description="Basic and acidic residues" evidence="2">
    <location>
        <begin position="640"/>
        <end position="655"/>
    </location>
</feature>
<evidence type="ECO:0000256" key="1">
    <source>
        <dbReference type="SAM" id="Coils"/>
    </source>
</evidence>
<dbReference type="InterPro" id="IPR011990">
    <property type="entry name" value="TPR-like_helical_dom_sf"/>
</dbReference>
<keyword evidence="3" id="KW-0732">Signal</keyword>
<dbReference type="Gene3D" id="1.25.40.10">
    <property type="entry name" value="Tetratricopeptide repeat domain"/>
    <property type="match status" value="2"/>
</dbReference>
<gene>
    <name evidence="4" type="ORF">MO867_08690</name>
</gene>
<feature type="coiled-coil region" evidence="1">
    <location>
        <begin position="532"/>
        <end position="594"/>
    </location>
</feature>
<dbReference type="SUPFAM" id="SSF48452">
    <property type="entry name" value="TPR-like"/>
    <property type="match status" value="2"/>
</dbReference>
<accession>A0A9X2ERJ8</accession>
<proteinExistence type="predicted"/>
<keyword evidence="5" id="KW-1185">Reference proteome</keyword>
<evidence type="ECO:0000313" key="4">
    <source>
        <dbReference type="EMBL" id="MCO1334416.1"/>
    </source>
</evidence>
<dbReference type="Pfam" id="PF13432">
    <property type="entry name" value="TPR_16"/>
    <property type="match status" value="1"/>
</dbReference>
<dbReference type="RefSeq" id="WP_252465957.1">
    <property type="nucleotide sequence ID" value="NZ_JALBWM010000027.1"/>
</dbReference>
<feature type="region of interest" description="Disordered" evidence="2">
    <location>
        <begin position="640"/>
        <end position="676"/>
    </location>
</feature>
<organism evidence="4 5">
    <name type="scientific">Microbulbifer okhotskensis</name>
    <dbReference type="NCBI Taxonomy" id="2926617"/>
    <lineage>
        <taxon>Bacteria</taxon>
        <taxon>Pseudomonadati</taxon>
        <taxon>Pseudomonadota</taxon>
        <taxon>Gammaproteobacteria</taxon>
        <taxon>Cellvibrionales</taxon>
        <taxon>Microbulbiferaceae</taxon>
        <taxon>Microbulbifer</taxon>
    </lineage>
</organism>